<feature type="compositionally biased region" description="Polar residues" evidence="1">
    <location>
        <begin position="1"/>
        <end position="15"/>
    </location>
</feature>
<comment type="caution">
    <text evidence="3">The sequence shown here is derived from an EMBL/GenBank/DDBJ whole genome shotgun (WGS) entry which is preliminary data.</text>
</comment>
<evidence type="ECO:0000313" key="3">
    <source>
        <dbReference type="EMBL" id="MFC7070525.1"/>
    </source>
</evidence>
<keyword evidence="4" id="KW-1185">Reference proteome</keyword>
<dbReference type="PROSITE" id="PS50819">
    <property type="entry name" value="INTEIN_ENDONUCLEASE"/>
    <property type="match status" value="1"/>
</dbReference>
<protein>
    <recommendedName>
        <fullName evidence="2">DOD-type homing endonuclease domain-containing protein</fullName>
    </recommendedName>
</protein>
<evidence type="ECO:0000256" key="1">
    <source>
        <dbReference type="SAM" id="MobiDB-lite"/>
    </source>
</evidence>
<evidence type="ECO:0000259" key="2">
    <source>
        <dbReference type="PROSITE" id="PS50819"/>
    </source>
</evidence>
<dbReference type="InterPro" id="IPR027434">
    <property type="entry name" value="Homing_endonucl"/>
</dbReference>
<dbReference type="AlphaFoldDB" id="A0ABD5WG56"/>
<dbReference type="SUPFAM" id="SSF55608">
    <property type="entry name" value="Homing endonucleases"/>
    <property type="match status" value="1"/>
</dbReference>
<evidence type="ECO:0000313" key="4">
    <source>
        <dbReference type="Proteomes" id="UP001596461"/>
    </source>
</evidence>
<accession>A0ABD5WG56</accession>
<feature type="region of interest" description="Disordered" evidence="1">
    <location>
        <begin position="1"/>
        <end position="26"/>
    </location>
</feature>
<proteinExistence type="predicted"/>
<name>A0ABD5WG56_9EURY</name>
<dbReference type="InterPro" id="IPR004042">
    <property type="entry name" value="Intein_endonuc_central"/>
</dbReference>
<dbReference type="Gene3D" id="3.10.28.10">
    <property type="entry name" value="Homing endonucleases"/>
    <property type="match status" value="1"/>
</dbReference>
<dbReference type="Proteomes" id="UP001596461">
    <property type="component" value="Unassembled WGS sequence"/>
</dbReference>
<reference evidence="3 4" key="1">
    <citation type="journal article" date="2019" name="Int. J. Syst. Evol. Microbiol.">
        <title>The Global Catalogue of Microorganisms (GCM) 10K type strain sequencing project: providing services to taxonomists for standard genome sequencing and annotation.</title>
        <authorList>
            <consortium name="The Broad Institute Genomics Platform"/>
            <consortium name="The Broad Institute Genome Sequencing Center for Infectious Disease"/>
            <person name="Wu L."/>
            <person name="Ma J."/>
        </authorList>
    </citation>
    <scope>NUCLEOTIDE SEQUENCE [LARGE SCALE GENOMIC DNA]</scope>
    <source>
        <strain evidence="3 4">DT31</strain>
    </source>
</reference>
<dbReference type="EMBL" id="JBHTAH010000011">
    <property type="protein sequence ID" value="MFC7070525.1"/>
    <property type="molecule type" value="Genomic_DNA"/>
</dbReference>
<dbReference type="RefSeq" id="WP_284032488.1">
    <property type="nucleotide sequence ID" value="NZ_CP126154.1"/>
</dbReference>
<sequence>MVNATETGVTPSESGRSGGFETGTQLLGRTGIHSVENLREGDEVYTMEPHSRATKLKRVTSVERGNPAVAVSIDAQRLELLVAPDQYIPFVTEAVDQIRFQRADRLDERTRYRFISEWKPLTGTRVDVVDLTTLTGQFQAVARYDDVHGHTFRAALPTGCEPTRRHEQVGYEFDPETFEAYRDAIESEATTVGIRAGPKHRPRPYRFDGGAFIELLGWIVTEGSIYTGSDRDTSTVQIAQDTPRYRKQIQKLLEQLEIEYYEVKGGFRFGSKLYGDIFAQLCGDDSRSKRLPPFVWEASLKQKRRLLETLLAGDGDDKRTYYTVSDQLAGQVLRLCVECGITPAYHRRDDWRVYCRHVPGGFTEPTHCSWVETSRPFYQVVVEDYPLVLAGQHGTFQWLAAAAVA</sequence>
<organism evidence="3 4">
    <name type="scientific">Halobaculum lipolyticum</name>
    <dbReference type="NCBI Taxonomy" id="3032001"/>
    <lineage>
        <taxon>Archaea</taxon>
        <taxon>Methanobacteriati</taxon>
        <taxon>Methanobacteriota</taxon>
        <taxon>Stenosarchaea group</taxon>
        <taxon>Halobacteria</taxon>
        <taxon>Halobacteriales</taxon>
        <taxon>Haloferacaceae</taxon>
        <taxon>Halobaculum</taxon>
    </lineage>
</organism>
<gene>
    <name evidence="3" type="ORF">ACFQL9_12805</name>
</gene>
<feature type="domain" description="DOD-type homing endonuclease" evidence="2">
    <location>
        <begin position="215"/>
        <end position="341"/>
    </location>
</feature>
<dbReference type="GeneID" id="81124343"/>